<protein>
    <recommendedName>
        <fullName evidence="1">HTH cro/C1-type domain-containing protein</fullName>
    </recommendedName>
</protein>
<dbReference type="Gene3D" id="1.10.260.40">
    <property type="entry name" value="lambda repressor-like DNA-binding domains"/>
    <property type="match status" value="1"/>
</dbReference>
<accession>A0A0U1QTB4</accession>
<dbReference type="GO" id="GO:0003677">
    <property type="term" value="F:DNA binding"/>
    <property type="evidence" value="ECO:0007669"/>
    <property type="project" value="InterPro"/>
</dbReference>
<dbReference type="AlphaFoldDB" id="A0A0U1QTB4"/>
<name>A0A0U1QTB4_YERP3</name>
<dbReference type="Proteomes" id="UP000002412">
    <property type="component" value="Plasmid p_59kb"/>
</dbReference>
<geneLocation type="plasmid" evidence="3">
    <name>plasmid_59kb</name>
</geneLocation>
<gene>
    <name evidence="2" type="ordered locus">YpsIP31758_A0035</name>
</gene>
<dbReference type="InterPro" id="IPR010982">
    <property type="entry name" value="Lambda_DNA-bd_dom_sf"/>
</dbReference>
<reference evidence="2 3" key="1">
    <citation type="journal article" date="2007" name="PLoS Genet.">
        <title>The complete genome sequence of Yersinia pseudotuberculosis IP31758, the causative agent of Far East scarlet-like fever.</title>
        <authorList>
            <person name="Eppinger M."/>
            <person name="Rosovitz M.J."/>
            <person name="Fricke W.F."/>
            <person name="Rasko D.A."/>
            <person name="Kokorina G."/>
            <person name="Fayolle C."/>
            <person name="Lindler L.E."/>
            <person name="Carniel E."/>
            <person name="Ravel J."/>
        </authorList>
    </citation>
    <scope>NUCLEOTIDE SEQUENCE [LARGE SCALE GENOMIC DNA]</scope>
    <source>
        <strain evidence="2 3">IP 31758</strain>
        <plasmid evidence="3">Plasmid plasmid_59kb</plasmid>
    </source>
</reference>
<keyword evidence="2" id="KW-0614">Plasmid</keyword>
<evidence type="ECO:0000259" key="1">
    <source>
        <dbReference type="PROSITE" id="PS50943"/>
    </source>
</evidence>
<dbReference type="PROSITE" id="PS50943">
    <property type="entry name" value="HTH_CROC1"/>
    <property type="match status" value="1"/>
</dbReference>
<proteinExistence type="predicted"/>
<evidence type="ECO:0000313" key="2">
    <source>
        <dbReference type="EMBL" id="ABS45623.1"/>
    </source>
</evidence>
<dbReference type="CDD" id="cd00093">
    <property type="entry name" value="HTH_XRE"/>
    <property type="match status" value="1"/>
</dbReference>
<dbReference type="KEGG" id="ypi:YpsIP31758_A0035"/>
<organism evidence="2 3">
    <name type="scientific">Yersinia pseudotuberculosis serotype O:1b (strain IP 31758)</name>
    <dbReference type="NCBI Taxonomy" id="349747"/>
    <lineage>
        <taxon>Bacteria</taxon>
        <taxon>Pseudomonadati</taxon>
        <taxon>Pseudomonadota</taxon>
        <taxon>Gammaproteobacteria</taxon>
        <taxon>Enterobacterales</taxon>
        <taxon>Yersiniaceae</taxon>
        <taxon>Yersinia</taxon>
    </lineage>
</organism>
<feature type="domain" description="HTH cro/C1-type" evidence="1">
    <location>
        <begin position="6"/>
        <end position="37"/>
    </location>
</feature>
<dbReference type="SUPFAM" id="SSF47413">
    <property type="entry name" value="lambda repressor-like DNA-binding domains"/>
    <property type="match status" value="1"/>
</dbReference>
<dbReference type="Pfam" id="PF01381">
    <property type="entry name" value="HTH_3"/>
    <property type="match status" value="1"/>
</dbReference>
<dbReference type="EMBL" id="CP000718">
    <property type="protein sequence ID" value="ABS45623.1"/>
    <property type="molecule type" value="Genomic_DNA"/>
</dbReference>
<dbReference type="RefSeq" id="WP_011988467.1">
    <property type="nucleotide sequence ID" value="NC_009704.1"/>
</dbReference>
<sequence>MNGYELRLWRKGLSWEQERAAEELGVSRRAYQYYEKNGPPMVVILATRALSLKMMWPEISKTQPLTEELRLISTLVPRV</sequence>
<evidence type="ECO:0000313" key="3">
    <source>
        <dbReference type="Proteomes" id="UP000002412"/>
    </source>
</evidence>
<dbReference type="HOGENOM" id="CLU_193654_1_0_6"/>
<dbReference type="InterPro" id="IPR001387">
    <property type="entry name" value="Cro/C1-type_HTH"/>
</dbReference>